<dbReference type="Proteomes" id="UP000007115">
    <property type="component" value="Unassembled WGS sequence"/>
</dbReference>
<dbReference type="HOGENOM" id="CLU_801827_0_0_1"/>
<evidence type="ECO:0000313" key="1">
    <source>
        <dbReference type="EMBL" id="EHK20586.1"/>
    </source>
</evidence>
<dbReference type="AlphaFoldDB" id="G9MYG5"/>
<reference evidence="1 2" key="1">
    <citation type="journal article" date="2011" name="Genome Biol.">
        <title>Comparative genome sequence analysis underscores mycoparasitism as the ancestral life style of Trichoderma.</title>
        <authorList>
            <person name="Kubicek C.P."/>
            <person name="Herrera-Estrella A."/>
            <person name="Seidl-Seiboth V."/>
            <person name="Martinez D.A."/>
            <person name="Druzhinina I.S."/>
            <person name="Thon M."/>
            <person name="Zeilinger S."/>
            <person name="Casas-Flores S."/>
            <person name="Horwitz B.A."/>
            <person name="Mukherjee P.K."/>
            <person name="Mukherjee M."/>
            <person name="Kredics L."/>
            <person name="Alcaraz L.D."/>
            <person name="Aerts A."/>
            <person name="Antal Z."/>
            <person name="Atanasova L."/>
            <person name="Cervantes-Badillo M.G."/>
            <person name="Challacombe J."/>
            <person name="Chertkov O."/>
            <person name="McCluskey K."/>
            <person name="Coulpier F."/>
            <person name="Deshpande N."/>
            <person name="von Doehren H."/>
            <person name="Ebbole D.J."/>
            <person name="Esquivel-Naranjo E.U."/>
            <person name="Fekete E."/>
            <person name="Flipphi M."/>
            <person name="Glaser F."/>
            <person name="Gomez-Rodriguez E.Y."/>
            <person name="Gruber S."/>
            <person name="Han C."/>
            <person name="Henrissat B."/>
            <person name="Hermosa R."/>
            <person name="Hernandez-Onate M."/>
            <person name="Karaffa L."/>
            <person name="Kosti I."/>
            <person name="Le Crom S."/>
            <person name="Lindquist E."/>
            <person name="Lucas S."/>
            <person name="Luebeck M."/>
            <person name="Luebeck P.S."/>
            <person name="Margeot A."/>
            <person name="Metz B."/>
            <person name="Misra M."/>
            <person name="Nevalainen H."/>
            <person name="Omann M."/>
            <person name="Packer N."/>
            <person name="Perrone G."/>
            <person name="Uresti-Rivera E.E."/>
            <person name="Salamov A."/>
            <person name="Schmoll M."/>
            <person name="Seiboth B."/>
            <person name="Shapiro H."/>
            <person name="Sukno S."/>
            <person name="Tamayo-Ramos J.A."/>
            <person name="Tisch D."/>
            <person name="Wiest A."/>
            <person name="Wilkinson H.H."/>
            <person name="Zhang M."/>
            <person name="Coutinho P.M."/>
            <person name="Kenerley C.M."/>
            <person name="Monte E."/>
            <person name="Baker S.E."/>
            <person name="Grigoriev I.V."/>
        </authorList>
    </citation>
    <scope>NUCLEOTIDE SEQUENCE [LARGE SCALE GENOMIC DNA]</scope>
    <source>
        <strain evidence="2">Gv29-8 / FGSC 10586</strain>
    </source>
</reference>
<proteinExistence type="predicted"/>
<dbReference type="InParanoid" id="G9MYG5"/>
<protein>
    <submittedName>
        <fullName evidence="1">Uncharacterized protein</fullName>
    </submittedName>
</protein>
<evidence type="ECO:0000313" key="2">
    <source>
        <dbReference type="Proteomes" id="UP000007115"/>
    </source>
</evidence>
<name>G9MYG5_HYPVG</name>
<comment type="caution">
    <text evidence="1">The sequence shown here is derived from an EMBL/GenBank/DDBJ whole genome shotgun (WGS) entry which is preliminary data.</text>
</comment>
<dbReference type="RefSeq" id="XP_013954780.1">
    <property type="nucleotide sequence ID" value="XM_014099305.1"/>
</dbReference>
<sequence length="346" mass="37943">MADVLSTCFCYCKAIRLAAVGATASAATRPEAMRCDALRFDTIGILWWQVPHTCSSCCTCPPGELVLPARPCTPVAPTNASSGCKYLYLCLCSRCWPVHWPAAKARRNEWLVQEGARAIGRANARPFRGADWLRAEPQQFPAGVSVFISFIGSCSPEVAVPVHDSSYRSNLSQEPQSSCGSHGNGTSSCLKDPWEEPAGQKVHVMFPRSLAALRCVYTPEVVVLAPLALARAPLDLLRTPEHTVRRLQDARNRTLCAVQHHGMHRTVQRCVANPRLTRPRPSAPPAVMAPPRRRYQYSAQPPTLPAPQSITNLAILKPHQHTPPTPPLSVRRPTLPAAKLFPCPRH</sequence>
<dbReference type="VEuPathDB" id="FungiDB:TRIVIDRAFT_69111"/>
<dbReference type="OrthoDB" id="10554351at2759"/>
<keyword evidence="2" id="KW-1185">Reference proteome</keyword>
<organism evidence="1 2">
    <name type="scientific">Hypocrea virens (strain Gv29-8 / FGSC 10586)</name>
    <name type="common">Gliocladium virens</name>
    <name type="synonym">Trichoderma virens</name>
    <dbReference type="NCBI Taxonomy" id="413071"/>
    <lineage>
        <taxon>Eukaryota</taxon>
        <taxon>Fungi</taxon>
        <taxon>Dikarya</taxon>
        <taxon>Ascomycota</taxon>
        <taxon>Pezizomycotina</taxon>
        <taxon>Sordariomycetes</taxon>
        <taxon>Hypocreomycetidae</taxon>
        <taxon>Hypocreales</taxon>
        <taxon>Hypocreaceae</taxon>
        <taxon>Trichoderma</taxon>
    </lineage>
</organism>
<gene>
    <name evidence="1" type="ORF">TRIVIDRAFT_69111</name>
</gene>
<dbReference type="GeneID" id="25797193"/>
<dbReference type="EMBL" id="ABDF02000079">
    <property type="protein sequence ID" value="EHK20586.1"/>
    <property type="molecule type" value="Genomic_DNA"/>
</dbReference>
<accession>G9MYG5</accession>